<evidence type="ECO:0000256" key="6">
    <source>
        <dbReference type="ARBA" id="ARBA00022835"/>
    </source>
</evidence>
<evidence type="ECO:0000256" key="3">
    <source>
        <dbReference type="ARBA" id="ARBA00006678"/>
    </source>
</evidence>
<dbReference type="InterPro" id="IPR020568">
    <property type="entry name" value="Ribosomal_Su5_D2-typ_SF"/>
</dbReference>
<dbReference type="GO" id="GO:0071051">
    <property type="term" value="P:poly(A)-dependent snoRNA 3'-end processing"/>
    <property type="evidence" value="ECO:0007669"/>
    <property type="project" value="TreeGrafter"/>
</dbReference>
<dbReference type="PANTHER" id="PTHR11953">
    <property type="entry name" value="EXOSOME COMPLEX COMPONENT"/>
    <property type="match status" value="1"/>
</dbReference>
<dbReference type="GO" id="GO:0005730">
    <property type="term" value="C:nucleolus"/>
    <property type="evidence" value="ECO:0007669"/>
    <property type="project" value="UniProtKB-SubCell"/>
</dbReference>
<dbReference type="GO" id="GO:0000177">
    <property type="term" value="C:cytoplasmic exosome (RNase complex)"/>
    <property type="evidence" value="ECO:0007669"/>
    <property type="project" value="UniProtKB-ARBA"/>
</dbReference>
<keyword evidence="5" id="KW-0698">rRNA processing</keyword>
<dbReference type="GO" id="GO:0034475">
    <property type="term" value="P:U4 snRNA 3'-end processing"/>
    <property type="evidence" value="ECO:0007669"/>
    <property type="project" value="TreeGrafter"/>
</dbReference>
<dbReference type="GO" id="GO:0071038">
    <property type="term" value="P:TRAMP-dependent tRNA surveillance pathway"/>
    <property type="evidence" value="ECO:0007669"/>
    <property type="project" value="UniProtKB-ARBA"/>
</dbReference>
<comment type="similarity">
    <text evidence="3">Belongs to the RNase PH family.</text>
</comment>
<evidence type="ECO:0000259" key="10">
    <source>
        <dbReference type="Pfam" id="PF01138"/>
    </source>
</evidence>
<dbReference type="EMBL" id="BTGD01000013">
    <property type="protein sequence ID" value="GMM57599.1"/>
    <property type="molecule type" value="Genomic_DNA"/>
</dbReference>
<proteinExistence type="inferred from homology"/>
<evidence type="ECO:0000313" key="11">
    <source>
        <dbReference type="EMBL" id="GMM57599.1"/>
    </source>
</evidence>
<reference evidence="11 12" key="1">
    <citation type="journal article" date="2023" name="Elife">
        <title>Identification of key yeast species and microbe-microbe interactions impacting larval growth of Drosophila in the wild.</title>
        <authorList>
            <person name="Mure A."/>
            <person name="Sugiura Y."/>
            <person name="Maeda R."/>
            <person name="Honda K."/>
            <person name="Sakurai N."/>
            <person name="Takahashi Y."/>
            <person name="Watada M."/>
            <person name="Katoh T."/>
            <person name="Gotoh A."/>
            <person name="Gotoh Y."/>
            <person name="Taniguchi I."/>
            <person name="Nakamura K."/>
            <person name="Hayashi T."/>
            <person name="Katayama T."/>
            <person name="Uemura T."/>
            <person name="Hattori Y."/>
        </authorList>
    </citation>
    <scope>NUCLEOTIDE SEQUENCE [LARGE SCALE GENOMIC DNA]</scope>
    <source>
        <strain evidence="11 12">KH-74</strain>
    </source>
</reference>
<comment type="subcellular location">
    <subcellularLocation>
        <location evidence="2">Cytoplasm</location>
    </subcellularLocation>
    <subcellularLocation>
        <location evidence="1">Nucleus</location>
    </subcellularLocation>
</comment>
<dbReference type="Pfam" id="PF01138">
    <property type="entry name" value="RNase_PH"/>
    <property type="match status" value="1"/>
</dbReference>
<keyword evidence="7" id="KW-0694">RNA-binding</keyword>
<dbReference type="AlphaFoldDB" id="A0AAV5S162"/>
<sequence length="234" mass="25932">MNVQDRRRILGPVEAKPLAFPSINVAKSDDGESKEKTSSPPEFTDPTIRTSVLTNCNGSCILETPQLSLLSSIYGPKSTRSNLFESRCQINVIIKSSIFSSSELKELSSFLINVLESFVCLELYPKAGIDVFVNLNIEEVDELSWYIPYIIMSIVLGLVDAGIEISDLPGSGFNDNNVACFTKDGNEVIGIWKDKGETKGDEHFLESLEACKVQYLRIKELMSSYLLSQSDKAE</sequence>
<organism evidence="11 12">
    <name type="scientific">Maudiozyma humilis</name>
    <name type="common">Sour dough yeast</name>
    <name type="synonym">Kazachstania humilis</name>
    <dbReference type="NCBI Taxonomy" id="51915"/>
    <lineage>
        <taxon>Eukaryota</taxon>
        <taxon>Fungi</taxon>
        <taxon>Dikarya</taxon>
        <taxon>Ascomycota</taxon>
        <taxon>Saccharomycotina</taxon>
        <taxon>Saccharomycetes</taxon>
        <taxon>Saccharomycetales</taxon>
        <taxon>Saccharomycetaceae</taxon>
        <taxon>Maudiozyma</taxon>
    </lineage>
</organism>
<dbReference type="InterPro" id="IPR001247">
    <property type="entry name" value="ExoRNase_PH_dom1"/>
</dbReference>
<dbReference type="InterPro" id="IPR027408">
    <property type="entry name" value="PNPase/RNase_PH_dom_sf"/>
</dbReference>
<evidence type="ECO:0000256" key="2">
    <source>
        <dbReference type="ARBA" id="ARBA00004496"/>
    </source>
</evidence>
<evidence type="ECO:0000256" key="9">
    <source>
        <dbReference type="SAM" id="MobiDB-lite"/>
    </source>
</evidence>
<keyword evidence="8" id="KW-0539">Nucleus</keyword>
<dbReference type="SUPFAM" id="SSF54211">
    <property type="entry name" value="Ribosomal protein S5 domain 2-like"/>
    <property type="match status" value="1"/>
</dbReference>
<dbReference type="GO" id="GO:0071028">
    <property type="term" value="P:nuclear mRNA surveillance"/>
    <property type="evidence" value="ECO:0007669"/>
    <property type="project" value="TreeGrafter"/>
</dbReference>
<keyword evidence="12" id="KW-1185">Reference proteome</keyword>
<dbReference type="PANTHER" id="PTHR11953:SF2">
    <property type="entry name" value="EXOSOME COMPLEX COMPONENT MTR3"/>
    <property type="match status" value="1"/>
</dbReference>
<feature type="domain" description="Exoribonuclease phosphorolytic" evidence="10">
    <location>
        <begin position="45"/>
        <end position="164"/>
    </location>
</feature>
<feature type="region of interest" description="Disordered" evidence="9">
    <location>
        <begin position="25"/>
        <end position="44"/>
    </location>
</feature>
<dbReference type="Proteomes" id="UP001377567">
    <property type="component" value="Unassembled WGS sequence"/>
</dbReference>
<name>A0AAV5S162_MAUHU</name>
<dbReference type="InterPro" id="IPR050080">
    <property type="entry name" value="RNase_PH"/>
</dbReference>
<evidence type="ECO:0000256" key="8">
    <source>
        <dbReference type="ARBA" id="ARBA00023242"/>
    </source>
</evidence>
<keyword evidence="4" id="KW-0963">Cytoplasm</keyword>
<evidence type="ECO:0000256" key="5">
    <source>
        <dbReference type="ARBA" id="ARBA00022552"/>
    </source>
</evidence>
<keyword evidence="6" id="KW-0271">Exosome</keyword>
<evidence type="ECO:0000313" key="12">
    <source>
        <dbReference type="Proteomes" id="UP001377567"/>
    </source>
</evidence>
<accession>A0AAV5S162</accession>
<feature type="compositionally biased region" description="Basic and acidic residues" evidence="9">
    <location>
        <begin position="27"/>
        <end position="37"/>
    </location>
</feature>
<dbReference type="Gene3D" id="3.30.230.70">
    <property type="entry name" value="GHMP Kinase, N-terminal domain"/>
    <property type="match status" value="1"/>
</dbReference>
<dbReference type="GO" id="GO:0016075">
    <property type="term" value="P:rRNA catabolic process"/>
    <property type="evidence" value="ECO:0007669"/>
    <property type="project" value="TreeGrafter"/>
</dbReference>
<dbReference type="GO" id="GO:0000176">
    <property type="term" value="C:nuclear exosome (RNase complex)"/>
    <property type="evidence" value="ECO:0007669"/>
    <property type="project" value="TreeGrafter"/>
</dbReference>
<evidence type="ECO:0000256" key="1">
    <source>
        <dbReference type="ARBA" id="ARBA00004123"/>
    </source>
</evidence>
<gene>
    <name evidence="11" type="ORF">DAKH74_042150</name>
</gene>
<evidence type="ECO:0000256" key="4">
    <source>
        <dbReference type="ARBA" id="ARBA00022490"/>
    </source>
</evidence>
<dbReference type="GO" id="GO:0000467">
    <property type="term" value="P:exonucleolytic trimming to generate mature 3'-end of 5.8S rRNA from tricistronic rRNA transcript (SSU-rRNA, 5.8S rRNA, LSU-rRNA)"/>
    <property type="evidence" value="ECO:0007669"/>
    <property type="project" value="UniProtKB-ARBA"/>
</dbReference>
<protein>
    <submittedName>
        <fullName evidence="11">Exosome non-catalytic core subunit</fullName>
    </submittedName>
</protein>
<comment type="caution">
    <text evidence="11">The sequence shown here is derived from an EMBL/GenBank/DDBJ whole genome shotgun (WGS) entry which is preliminary data.</text>
</comment>
<dbReference type="GO" id="GO:0003723">
    <property type="term" value="F:RNA binding"/>
    <property type="evidence" value="ECO:0007669"/>
    <property type="project" value="UniProtKB-KW"/>
</dbReference>
<evidence type="ECO:0000256" key="7">
    <source>
        <dbReference type="ARBA" id="ARBA00022884"/>
    </source>
</evidence>